<gene>
    <name evidence="2" type="ORF">C2857_002836</name>
</gene>
<protein>
    <submittedName>
        <fullName evidence="2">Uncharacterized protein</fullName>
    </submittedName>
</protein>
<evidence type="ECO:0000256" key="1">
    <source>
        <dbReference type="SAM" id="MobiDB-lite"/>
    </source>
</evidence>
<dbReference type="AlphaFoldDB" id="A0A7S9PTN3"/>
<feature type="compositionally biased region" description="Basic and acidic residues" evidence="1">
    <location>
        <begin position="349"/>
        <end position="371"/>
    </location>
</feature>
<name>A0A7S9PTN3_EPIFF</name>
<dbReference type="EMBL" id="CP031386">
    <property type="protein sequence ID" value="QPG95997.1"/>
    <property type="molecule type" value="Genomic_DNA"/>
</dbReference>
<feature type="compositionally biased region" description="Low complexity" evidence="1">
    <location>
        <begin position="405"/>
        <end position="423"/>
    </location>
</feature>
<proteinExistence type="predicted"/>
<dbReference type="UniPathway" id="UPA00143"/>
<organism evidence="2 3">
    <name type="scientific">Epichloe festucae (strain Fl1)</name>
    <dbReference type="NCBI Taxonomy" id="877507"/>
    <lineage>
        <taxon>Eukaryota</taxon>
        <taxon>Fungi</taxon>
        <taxon>Dikarya</taxon>
        <taxon>Ascomycota</taxon>
        <taxon>Pezizomycotina</taxon>
        <taxon>Sordariomycetes</taxon>
        <taxon>Hypocreomycetidae</taxon>
        <taxon>Hypocreales</taxon>
        <taxon>Clavicipitaceae</taxon>
        <taxon>Epichloe</taxon>
    </lineage>
</organism>
<feature type="compositionally biased region" description="Polar residues" evidence="1">
    <location>
        <begin position="548"/>
        <end position="557"/>
    </location>
</feature>
<evidence type="ECO:0000313" key="2">
    <source>
        <dbReference type="EMBL" id="QPG95997.1"/>
    </source>
</evidence>
<feature type="region of interest" description="Disordered" evidence="1">
    <location>
        <begin position="100"/>
        <end position="142"/>
    </location>
</feature>
<feature type="compositionally biased region" description="Polar residues" evidence="1">
    <location>
        <begin position="129"/>
        <end position="140"/>
    </location>
</feature>
<feature type="compositionally biased region" description="Low complexity" evidence="1">
    <location>
        <begin position="534"/>
        <end position="547"/>
    </location>
</feature>
<dbReference type="Proteomes" id="UP000594364">
    <property type="component" value="Chromosome 2"/>
</dbReference>
<sequence length="651" mass="72107">MNSLKVPEGGLLLSGSSNSYSDLPPQAFVLSLSDDVVEKMIRSARMGDDLTLQLGKTPTLHYGSNSHRVPYPEEDVPFDLFLTKPFESTRRAERLPHAGSLFSKLKSPRAAPHKAVQVSKGEETKKKPTVSSKGSSTSPGLDSDIEALQNGLAAHDAARERARVVEKLPVGGKGRSKLLSNYASTPKSIPTSPGLIAARSPNTTPRIITTTEQVMERKKEQRFALVHELAIADQTTEHLESKWTGKEEDFRPTLEKMAHYSSDSRRWTMKQPCWRELNVWKYNYAKQDDRQAAIDRAIPQYDKLRLSSSENEWQRLLPKEERGKGKCLSRLQANIAKGPPQQAPKVKVQKTDDSSGSKDDAVSPESDKPRAGGESMSRSNSNSLPKKPKKPTAQEAQAKRLLGNSKSKTTSVPKTSPSKPKVVVKNDRRVLSAAIVENSDSSEGEASAVKTKPCPAKIKDTVVVNTRPPVSREAVTKPAVKRAREESDSSSSSETPLSKRIKPKQPLPAPKPRTQITKASHHSQARVSSSAYRSKNTSNTSPTKSSPLASSPPTNASDLDEDSPPISKKRKMDMESKPAGYKRRTVENVPVDVMNKAHKFKTFYQKYEALHYEISALDNPPREKLANLLDMRNRLEHMKKDIYKQYSPGRD</sequence>
<evidence type="ECO:0000313" key="3">
    <source>
        <dbReference type="Proteomes" id="UP000594364"/>
    </source>
</evidence>
<dbReference type="GO" id="GO:0016567">
    <property type="term" value="P:protein ubiquitination"/>
    <property type="evidence" value="ECO:0007669"/>
    <property type="project" value="UniProtKB-UniPathway"/>
</dbReference>
<accession>A0A7S9PTN3</accession>
<dbReference type="OrthoDB" id="2587563at2759"/>
<feature type="region of interest" description="Disordered" evidence="1">
    <location>
        <begin position="334"/>
        <end position="583"/>
    </location>
</feature>
<reference evidence="2 3" key="1">
    <citation type="journal article" date="2018" name="PLoS Genet.">
        <title>Repeat elements organise 3D genome structure and mediate transcription in the filamentous fungus Epichloe festucae.</title>
        <authorList>
            <person name="Winter D.J."/>
            <person name="Ganley A.R.D."/>
            <person name="Young C.A."/>
            <person name="Liachko I."/>
            <person name="Schardl C.L."/>
            <person name="Dupont P.Y."/>
            <person name="Berry D."/>
            <person name="Ram A."/>
            <person name="Scott B."/>
            <person name="Cox M.P."/>
        </authorList>
    </citation>
    <scope>NUCLEOTIDE SEQUENCE [LARGE SCALE GENOMIC DNA]</scope>
    <source>
        <strain evidence="2 3">Fl1</strain>
    </source>
</reference>
<keyword evidence="3" id="KW-1185">Reference proteome</keyword>